<evidence type="ECO:0000313" key="3">
    <source>
        <dbReference type="Proteomes" id="UP000778970"/>
    </source>
</evidence>
<gene>
    <name evidence="2" type="ORF">CKO21_11200</name>
</gene>
<feature type="region of interest" description="Disordered" evidence="1">
    <location>
        <begin position="186"/>
        <end position="210"/>
    </location>
</feature>
<protein>
    <submittedName>
        <fullName evidence="2">Uncharacterized protein</fullName>
    </submittedName>
</protein>
<organism evidence="2 3">
    <name type="scientific">Rhodovibrio salinarum</name>
    <dbReference type="NCBI Taxonomy" id="1087"/>
    <lineage>
        <taxon>Bacteria</taxon>
        <taxon>Pseudomonadati</taxon>
        <taxon>Pseudomonadota</taxon>
        <taxon>Alphaproteobacteria</taxon>
        <taxon>Rhodospirillales</taxon>
        <taxon>Rhodovibrionaceae</taxon>
        <taxon>Rhodovibrio</taxon>
    </lineage>
</organism>
<dbReference type="RefSeq" id="WP_027288993.1">
    <property type="nucleotide sequence ID" value="NZ_NRRE01000026.1"/>
</dbReference>
<keyword evidence="3" id="KW-1185">Reference proteome</keyword>
<reference evidence="2" key="1">
    <citation type="submission" date="2017-08" db="EMBL/GenBank/DDBJ databases">
        <authorList>
            <person name="Imhoff J.F."/>
            <person name="Rahn T."/>
            <person name="Kuenzel S."/>
            <person name="Neulinger S.C."/>
        </authorList>
    </citation>
    <scope>NUCLEOTIDE SEQUENCE</scope>
    <source>
        <strain evidence="2">DSM 9154</strain>
    </source>
</reference>
<sequence length="210" mass="23058">MHAMDHDITEADAYAEATLTRMRTLKVPTTPSNFEIFYAYVCQADPELVRALDVLISNHQPFTRDRLAEIHQFYFTGPVATSGSSSPHWAQLSDQIEETLREAADELGDAADSTQSFRNCLEGLEIEAESADADTAAAARSARQRAAALPRLIDRLIAETRAMAGRARSIGENLTQQRAEIESLQSSLEEMRTAAETDQLTVSAPYAPLA</sequence>
<accession>A0A934QIV6</accession>
<dbReference type="EMBL" id="NRRE01000026">
    <property type="protein sequence ID" value="MBK1697806.1"/>
    <property type="molecule type" value="Genomic_DNA"/>
</dbReference>
<proteinExistence type="predicted"/>
<name>A0A934QIV6_9PROT</name>
<comment type="caution">
    <text evidence="2">The sequence shown here is derived from an EMBL/GenBank/DDBJ whole genome shotgun (WGS) entry which is preliminary data.</text>
</comment>
<dbReference type="Proteomes" id="UP000778970">
    <property type="component" value="Unassembled WGS sequence"/>
</dbReference>
<reference evidence="2" key="2">
    <citation type="journal article" date="2020" name="Microorganisms">
        <title>Osmotic Adaptation and Compatible Solute Biosynthesis of Phototrophic Bacteria as Revealed from Genome Analyses.</title>
        <authorList>
            <person name="Imhoff J.F."/>
            <person name="Rahn T."/>
            <person name="Kunzel S."/>
            <person name="Keller A."/>
            <person name="Neulinger S.C."/>
        </authorList>
    </citation>
    <scope>NUCLEOTIDE SEQUENCE</scope>
    <source>
        <strain evidence="2">DSM 9154</strain>
    </source>
</reference>
<evidence type="ECO:0000256" key="1">
    <source>
        <dbReference type="SAM" id="MobiDB-lite"/>
    </source>
</evidence>
<evidence type="ECO:0000313" key="2">
    <source>
        <dbReference type="EMBL" id="MBK1697806.1"/>
    </source>
</evidence>
<dbReference type="AlphaFoldDB" id="A0A934QIV6"/>